<reference evidence="1 2" key="1">
    <citation type="journal article" date="2022" name="Allergy">
        <title>Genome assembly and annotation of Periplaneta americana reveal a comprehensive cockroach allergen profile.</title>
        <authorList>
            <person name="Wang L."/>
            <person name="Xiong Q."/>
            <person name="Saelim N."/>
            <person name="Wang L."/>
            <person name="Nong W."/>
            <person name="Wan A.T."/>
            <person name="Shi M."/>
            <person name="Liu X."/>
            <person name="Cao Q."/>
            <person name="Hui J.H.L."/>
            <person name="Sookrung N."/>
            <person name="Leung T.F."/>
            <person name="Tungtrongchitr A."/>
            <person name="Tsui S.K.W."/>
        </authorList>
    </citation>
    <scope>NUCLEOTIDE SEQUENCE [LARGE SCALE GENOMIC DNA]</scope>
    <source>
        <strain evidence="1">PWHHKU_190912</strain>
    </source>
</reference>
<dbReference type="Proteomes" id="UP001148838">
    <property type="component" value="Unassembled WGS sequence"/>
</dbReference>
<comment type="caution">
    <text evidence="1">The sequence shown here is derived from an EMBL/GenBank/DDBJ whole genome shotgun (WGS) entry which is preliminary data.</text>
</comment>
<evidence type="ECO:0000313" key="2">
    <source>
        <dbReference type="Proteomes" id="UP001148838"/>
    </source>
</evidence>
<gene>
    <name evidence="1" type="ORF">ANN_13427</name>
</gene>
<proteinExistence type="predicted"/>
<sequence length="421" mass="47825">MSPGSNTESYPAFARIGLRENPGKNLNQITCPDRDSNPGHLVSRPDALTVTPQAEAYCIGHSVSNKTPLSQTVRCDGDYTHSSEAEPYWIGQSFSDRTLLSQTVRCDGHYTHFSDTEAYCIGHIVSDRTLLSRTVRCDVITHSSEAEAYCIGHSVSDRTLLSWAVRCDGDYRILPRLKHTESDIVSDRTLLSQTVRCDVITRILLRLNHTESDILSRTGRFCLGPFDVKVITRILLRLKHTASNRVYYLHYLPRIRVRGAIAYLLRNKGWEVHEEVHCISEDDSHRRADTIAINRQQQKALIIDPTIRMERDLNQAHQVDHEIGPFMSLVFLTLVPRDQSRTHRHDTTVHDVIRLLIPALYKNQSDSLMAADGDCHHLCKLMAPVRQRWSINDVIGGIRNTVMPSDCSPVRFGIRSLESRK</sequence>
<accession>A0ABQ8TMW5</accession>
<dbReference type="EMBL" id="JAJSOF020000009">
    <property type="protein sequence ID" value="KAJ4446730.1"/>
    <property type="molecule type" value="Genomic_DNA"/>
</dbReference>
<keyword evidence="2" id="KW-1185">Reference proteome</keyword>
<protein>
    <submittedName>
        <fullName evidence="1">Uncharacterized protein</fullName>
    </submittedName>
</protein>
<organism evidence="1 2">
    <name type="scientific">Periplaneta americana</name>
    <name type="common">American cockroach</name>
    <name type="synonym">Blatta americana</name>
    <dbReference type="NCBI Taxonomy" id="6978"/>
    <lineage>
        <taxon>Eukaryota</taxon>
        <taxon>Metazoa</taxon>
        <taxon>Ecdysozoa</taxon>
        <taxon>Arthropoda</taxon>
        <taxon>Hexapoda</taxon>
        <taxon>Insecta</taxon>
        <taxon>Pterygota</taxon>
        <taxon>Neoptera</taxon>
        <taxon>Polyneoptera</taxon>
        <taxon>Dictyoptera</taxon>
        <taxon>Blattodea</taxon>
        <taxon>Blattoidea</taxon>
        <taxon>Blattidae</taxon>
        <taxon>Blattinae</taxon>
        <taxon>Periplaneta</taxon>
    </lineage>
</organism>
<name>A0ABQ8TMW5_PERAM</name>
<evidence type="ECO:0000313" key="1">
    <source>
        <dbReference type="EMBL" id="KAJ4446730.1"/>
    </source>
</evidence>